<organism evidence="6 7">
    <name type="scientific">Nocardia arthritidis</name>
    <dbReference type="NCBI Taxonomy" id="228602"/>
    <lineage>
        <taxon>Bacteria</taxon>
        <taxon>Bacillati</taxon>
        <taxon>Actinomycetota</taxon>
        <taxon>Actinomycetes</taxon>
        <taxon>Mycobacteriales</taxon>
        <taxon>Nocardiaceae</taxon>
        <taxon>Nocardia</taxon>
    </lineage>
</organism>
<dbReference type="EMBL" id="CP046172">
    <property type="protein sequence ID" value="QIS14002.1"/>
    <property type="molecule type" value="Genomic_DNA"/>
</dbReference>
<evidence type="ECO:0000256" key="1">
    <source>
        <dbReference type="ARBA" id="ARBA00009437"/>
    </source>
</evidence>
<keyword evidence="7" id="KW-1185">Reference proteome</keyword>
<reference evidence="6 7" key="1">
    <citation type="journal article" date="2019" name="ACS Chem. Biol.">
        <title>Identification and Mobilization of a Cryptic Antibiotic Biosynthesis Gene Locus from a Human-Pathogenic Nocardia Isolate.</title>
        <authorList>
            <person name="Herisse M."/>
            <person name="Ishida K."/>
            <person name="Porter J.L."/>
            <person name="Howden B."/>
            <person name="Hertweck C."/>
            <person name="Stinear T.P."/>
            <person name="Pidot S.J."/>
        </authorList>
    </citation>
    <scope>NUCLEOTIDE SEQUENCE [LARGE SCALE GENOMIC DNA]</scope>
    <source>
        <strain evidence="6 7">AUSMDU00012717</strain>
    </source>
</reference>
<evidence type="ECO:0000313" key="7">
    <source>
        <dbReference type="Proteomes" id="UP000503540"/>
    </source>
</evidence>
<sequence length="311" mass="33556">MVMDGRCLRDGRLKLRHLLLLDALARHGSLVGAAAELHITQPVATRNLRELESILGVELYERGPRGVTPTIFGDAAAAHARAVITRLLQAGRYIAELADGARGTVVVGTDTSGSNLLLSRAIARSKARYPLVTVVVRTAPPEAVPADLESGRVDLVVGRLSAAAEPTIITEVLCTDFVELVVRADHPMVGVGNPTLRDLAEYTWILPATEVDSRGEYEEVFARSAMPLPERRIETSSFAVALQLLLETDMIAVLPRSLTATGDLRVAVLPAWSDAPEITVGMSRLVDRPMKPPTRALIEDLRGVAAEMRRG</sequence>
<dbReference type="Proteomes" id="UP000503540">
    <property type="component" value="Chromosome"/>
</dbReference>
<dbReference type="PRINTS" id="PR00039">
    <property type="entry name" value="HTHLYSR"/>
</dbReference>
<dbReference type="InterPro" id="IPR036388">
    <property type="entry name" value="WH-like_DNA-bd_sf"/>
</dbReference>
<evidence type="ECO:0000256" key="3">
    <source>
        <dbReference type="ARBA" id="ARBA00023125"/>
    </source>
</evidence>
<dbReference type="AlphaFoldDB" id="A0A6G9YLB6"/>
<evidence type="ECO:0000313" key="6">
    <source>
        <dbReference type="EMBL" id="QIS14002.1"/>
    </source>
</evidence>
<dbReference type="SUPFAM" id="SSF46785">
    <property type="entry name" value="Winged helix' DNA-binding domain"/>
    <property type="match status" value="1"/>
</dbReference>
<feature type="domain" description="HTH lysR-type" evidence="5">
    <location>
        <begin position="13"/>
        <end position="70"/>
    </location>
</feature>
<keyword evidence="2" id="KW-0805">Transcription regulation</keyword>
<protein>
    <submittedName>
        <fullName evidence="6">LysR family transcriptional regulator</fullName>
    </submittedName>
</protein>
<dbReference type="Gene3D" id="1.10.10.10">
    <property type="entry name" value="Winged helix-like DNA-binding domain superfamily/Winged helix DNA-binding domain"/>
    <property type="match status" value="1"/>
</dbReference>
<proteinExistence type="inferred from homology"/>
<dbReference type="GO" id="GO:0003677">
    <property type="term" value="F:DNA binding"/>
    <property type="evidence" value="ECO:0007669"/>
    <property type="project" value="UniProtKB-KW"/>
</dbReference>
<dbReference type="GO" id="GO:0003700">
    <property type="term" value="F:DNA-binding transcription factor activity"/>
    <property type="evidence" value="ECO:0007669"/>
    <property type="project" value="InterPro"/>
</dbReference>
<dbReference type="PROSITE" id="PS50931">
    <property type="entry name" value="HTH_LYSR"/>
    <property type="match status" value="1"/>
</dbReference>
<keyword evidence="3" id="KW-0238">DNA-binding</keyword>
<dbReference type="PANTHER" id="PTHR30419">
    <property type="entry name" value="HTH-TYPE TRANSCRIPTIONAL REGULATOR YBHD"/>
    <property type="match status" value="1"/>
</dbReference>
<evidence type="ECO:0000256" key="4">
    <source>
        <dbReference type="ARBA" id="ARBA00023163"/>
    </source>
</evidence>
<dbReference type="InterPro" id="IPR050950">
    <property type="entry name" value="HTH-type_LysR_regulators"/>
</dbReference>
<dbReference type="KEGG" id="nah:F5544_30795"/>
<dbReference type="Pfam" id="PF00126">
    <property type="entry name" value="HTH_1"/>
    <property type="match status" value="1"/>
</dbReference>
<dbReference type="InterPro" id="IPR005119">
    <property type="entry name" value="LysR_subst-bd"/>
</dbReference>
<dbReference type="PANTHER" id="PTHR30419:SF8">
    <property type="entry name" value="NITROGEN ASSIMILATION TRANSCRIPTIONAL ACTIVATOR-RELATED"/>
    <property type="match status" value="1"/>
</dbReference>
<comment type="similarity">
    <text evidence="1">Belongs to the LysR transcriptional regulatory family.</text>
</comment>
<dbReference type="SUPFAM" id="SSF53850">
    <property type="entry name" value="Periplasmic binding protein-like II"/>
    <property type="match status" value="1"/>
</dbReference>
<dbReference type="InterPro" id="IPR000847">
    <property type="entry name" value="LysR_HTH_N"/>
</dbReference>
<accession>A0A6G9YLB6</accession>
<dbReference type="GO" id="GO:0005829">
    <property type="term" value="C:cytosol"/>
    <property type="evidence" value="ECO:0007669"/>
    <property type="project" value="TreeGrafter"/>
</dbReference>
<gene>
    <name evidence="6" type="ORF">F5544_30795</name>
</gene>
<evidence type="ECO:0000256" key="2">
    <source>
        <dbReference type="ARBA" id="ARBA00023015"/>
    </source>
</evidence>
<evidence type="ECO:0000259" key="5">
    <source>
        <dbReference type="PROSITE" id="PS50931"/>
    </source>
</evidence>
<keyword evidence="4" id="KW-0804">Transcription</keyword>
<dbReference type="Pfam" id="PF03466">
    <property type="entry name" value="LysR_substrate"/>
    <property type="match status" value="1"/>
</dbReference>
<dbReference type="InterPro" id="IPR036390">
    <property type="entry name" value="WH_DNA-bd_sf"/>
</dbReference>
<dbReference type="RefSeq" id="WP_342760387.1">
    <property type="nucleotide sequence ID" value="NZ_CP046172.1"/>
</dbReference>
<dbReference type="Gene3D" id="3.40.190.290">
    <property type="match status" value="1"/>
</dbReference>
<name>A0A6G9YLB6_9NOCA</name>